<keyword evidence="3" id="KW-0540">Nuclease</keyword>
<dbReference type="InterPro" id="IPR003615">
    <property type="entry name" value="HNH_nuc"/>
</dbReference>
<keyword evidence="3" id="KW-0378">Hydrolase</keyword>
<evidence type="ECO:0000313" key="4">
    <source>
        <dbReference type="Proteomes" id="UP000830434"/>
    </source>
</evidence>
<dbReference type="Pfam" id="PF13391">
    <property type="entry name" value="HNH_2"/>
    <property type="match status" value="1"/>
</dbReference>
<dbReference type="RefSeq" id="WP_248656632.1">
    <property type="nucleotide sequence ID" value="NZ_CP096658.1"/>
</dbReference>
<reference evidence="3" key="1">
    <citation type="submission" date="2022-04" db="EMBL/GenBank/DDBJ databases">
        <title>Diverse halophilic archaea isolated from saline environments.</title>
        <authorList>
            <person name="Cui H.-L."/>
        </authorList>
    </citation>
    <scope>NUCLEOTIDE SEQUENCE</scope>
    <source>
        <strain evidence="3">XZYJT40</strain>
    </source>
</reference>
<accession>A0A8U0INB6</accession>
<dbReference type="Proteomes" id="UP000830434">
    <property type="component" value="Chromosome"/>
</dbReference>
<name>A0A8U0INB6_9EURY</name>
<evidence type="ECO:0000259" key="2">
    <source>
        <dbReference type="Pfam" id="PF18062"/>
    </source>
</evidence>
<dbReference type="GO" id="GO:0004519">
    <property type="term" value="F:endonuclease activity"/>
    <property type="evidence" value="ECO:0007669"/>
    <property type="project" value="UniProtKB-KW"/>
</dbReference>
<keyword evidence="3" id="KW-0255">Endonuclease</keyword>
<dbReference type="Pfam" id="PF18062">
    <property type="entry name" value="RE_AspBHI_N"/>
    <property type="match status" value="1"/>
</dbReference>
<dbReference type="GeneID" id="72190026"/>
<dbReference type="InterPro" id="IPR041409">
    <property type="entry name" value="RE_AspBHI_N"/>
</dbReference>
<feature type="domain" description="HNH nuclease" evidence="1">
    <location>
        <begin position="250"/>
        <end position="301"/>
    </location>
</feature>
<gene>
    <name evidence="3" type="ORF">M0R88_09185</name>
</gene>
<protein>
    <submittedName>
        <fullName evidence="3">HNH endonuclease</fullName>
    </submittedName>
</protein>
<evidence type="ECO:0000259" key="1">
    <source>
        <dbReference type="Pfam" id="PF13391"/>
    </source>
</evidence>
<sequence length="354" mass="39759">MNDVFRIGEEYRDKGSPNVPDDEFLRPIRGSLDAGIKNTGGIRDLSSDVTDQPAALVVVSNDDGVSQHADPWRDLLATSLGRIDYWGDAKRGNPYDESPQNRKVKRAFDAAAKGNREEVPPVLVFRKPRPGVVEFCGLCVPDYFEVKQYTDGEGNRIPNYRFHFTVLNADTVAPTWLHDRVRSNSDERAPEVWREWVRTGDVKQWPTGEVVSDADGASQRDGTYRRYEREEVAVSARFRSEVLDRYGNRCVVTGIDEASLLDLAHVLPRSEAPESAEDPRNALVLNPLHHRAFDADLFTLDSERRVRVSPSFDPGHPFLRETVVERQGEAVSVPDGAGLGDEYLEARNAELGWL</sequence>
<dbReference type="EMBL" id="CP096658">
    <property type="protein sequence ID" value="UPW02248.1"/>
    <property type="molecule type" value="Genomic_DNA"/>
</dbReference>
<evidence type="ECO:0000313" key="3">
    <source>
        <dbReference type="EMBL" id="UPW02248.1"/>
    </source>
</evidence>
<dbReference type="Gene3D" id="2.30.280.20">
    <property type="match status" value="1"/>
</dbReference>
<proteinExistence type="predicted"/>
<dbReference type="AlphaFoldDB" id="A0A8U0INB6"/>
<feature type="domain" description="Restriction endonuclease AspBHI N-terminal" evidence="2">
    <location>
        <begin position="29"/>
        <end position="200"/>
    </location>
</feature>
<keyword evidence="4" id="KW-1185">Reference proteome</keyword>
<dbReference type="KEGG" id="haxz:M0R88_09185"/>
<organism evidence="3 4">
    <name type="scientific">Halorussus gelatinilyticus</name>
    <dbReference type="NCBI Taxonomy" id="2937524"/>
    <lineage>
        <taxon>Archaea</taxon>
        <taxon>Methanobacteriati</taxon>
        <taxon>Methanobacteriota</taxon>
        <taxon>Stenosarchaea group</taxon>
        <taxon>Halobacteria</taxon>
        <taxon>Halobacteriales</taxon>
        <taxon>Haladaptataceae</taxon>
        <taxon>Halorussus</taxon>
    </lineage>
</organism>